<feature type="non-terminal residue" evidence="2">
    <location>
        <position position="87"/>
    </location>
</feature>
<proteinExistence type="predicted"/>
<protein>
    <submittedName>
        <fullName evidence="2">WNK lysine deficient protein kinase 3</fullName>
    </submittedName>
</protein>
<keyword evidence="2" id="KW-0808">Transferase</keyword>
<dbReference type="GO" id="GO:0016301">
    <property type="term" value="F:kinase activity"/>
    <property type="evidence" value="ECO:0007669"/>
    <property type="project" value="UniProtKB-KW"/>
</dbReference>
<feature type="region of interest" description="Disordered" evidence="1">
    <location>
        <begin position="1"/>
        <end position="31"/>
    </location>
</feature>
<reference evidence="2" key="1">
    <citation type="submission" date="2016-05" db="EMBL/GenBank/DDBJ databases">
        <authorList>
            <person name="Lavstsen T."/>
            <person name="Jespersen J.S."/>
        </authorList>
    </citation>
    <scope>NUCLEOTIDE SEQUENCE</scope>
    <source>
        <tissue evidence="2">Brain</tissue>
    </source>
</reference>
<organism evidence="2">
    <name type="scientific">Nothobranchius kuhntae</name>
    <name type="common">Beira killifish</name>
    <dbReference type="NCBI Taxonomy" id="321403"/>
    <lineage>
        <taxon>Eukaryota</taxon>
        <taxon>Metazoa</taxon>
        <taxon>Chordata</taxon>
        <taxon>Craniata</taxon>
        <taxon>Vertebrata</taxon>
        <taxon>Euteleostomi</taxon>
        <taxon>Actinopterygii</taxon>
        <taxon>Neopterygii</taxon>
        <taxon>Teleostei</taxon>
        <taxon>Neoteleostei</taxon>
        <taxon>Acanthomorphata</taxon>
        <taxon>Ovalentaria</taxon>
        <taxon>Atherinomorphae</taxon>
        <taxon>Cyprinodontiformes</taxon>
        <taxon>Nothobranchiidae</taxon>
        <taxon>Nothobranchius</taxon>
    </lineage>
</organism>
<name>A0A1A8IDE5_NOTKU</name>
<dbReference type="AlphaFoldDB" id="A0A1A8IDE5"/>
<accession>A0A1A8IDE5</accession>
<sequence length="87" mass="10375">HPHSTKPNRHHQHIHTHKPATRPKHTPTHKHKFTHKVILKLRHPMRCQNQNTLLCLMLPFLHNKYPSVLQIPHVSQHHHHLSHPNIP</sequence>
<reference evidence="2" key="2">
    <citation type="submission" date="2016-06" db="EMBL/GenBank/DDBJ databases">
        <title>The genome of a short-lived fish provides insights into sex chromosome evolution and the genetic control of aging.</title>
        <authorList>
            <person name="Reichwald K."/>
            <person name="Felder M."/>
            <person name="Petzold A."/>
            <person name="Koch P."/>
            <person name="Groth M."/>
            <person name="Platzer M."/>
        </authorList>
    </citation>
    <scope>NUCLEOTIDE SEQUENCE</scope>
    <source>
        <tissue evidence="2">Brain</tissue>
    </source>
</reference>
<dbReference type="EMBL" id="HAED01008896">
    <property type="protein sequence ID" value="SBQ95108.1"/>
    <property type="molecule type" value="Transcribed_RNA"/>
</dbReference>
<evidence type="ECO:0000313" key="2">
    <source>
        <dbReference type="EMBL" id="SBQ95108.1"/>
    </source>
</evidence>
<keyword evidence="2" id="KW-0418">Kinase</keyword>
<feature type="non-terminal residue" evidence="2">
    <location>
        <position position="1"/>
    </location>
</feature>
<gene>
    <name evidence="2" type="primary">WNK3</name>
</gene>
<evidence type="ECO:0000256" key="1">
    <source>
        <dbReference type="SAM" id="MobiDB-lite"/>
    </source>
</evidence>